<dbReference type="PANTHER" id="PTHR34223:SF36">
    <property type="entry name" value="F-BOX DOMAIN-CONTAINING PROTEIN"/>
    <property type="match status" value="1"/>
</dbReference>
<dbReference type="InterPro" id="IPR036047">
    <property type="entry name" value="F-box-like_dom_sf"/>
</dbReference>
<dbReference type="InterPro" id="IPR053197">
    <property type="entry name" value="F-box_SCFL_complex_component"/>
</dbReference>
<feature type="domain" description="At1g61320/AtMIF1 LRR" evidence="2">
    <location>
        <begin position="140"/>
        <end position="382"/>
    </location>
</feature>
<keyword evidence="4" id="KW-1185">Reference proteome</keyword>
<reference evidence="3 4" key="2">
    <citation type="submission" date="2024-10" db="EMBL/GenBank/DDBJ databases">
        <authorList>
            <person name="Ryan C."/>
        </authorList>
    </citation>
    <scope>NUCLEOTIDE SEQUENCE [LARGE SCALE GENOMIC DNA]</scope>
</reference>
<dbReference type="SUPFAM" id="SSF52047">
    <property type="entry name" value="RNI-like"/>
    <property type="match status" value="1"/>
</dbReference>
<evidence type="ECO:0008006" key="5">
    <source>
        <dbReference type="Google" id="ProtNLM"/>
    </source>
</evidence>
<dbReference type="PANTHER" id="PTHR34223">
    <property type="entry name" value="OS11G0201299 PROTEIN"/>
    <property type="match status" value="1"/>
</dbReference>
<protein>
    <recommendedName>
        <fullName evidence="5">F-box domain-containing protein</fullName>
    </recommendedName>
</protein>
<dbReference type="Proteomes" id="UP001497457">
    <property type="component" value="Chromosome 10rd"/>
</dbReference>
<dbReference type="InterPro" id="IPR032675">
    <property type="entry name" value="LRR_dom_sf"/>
</dbReference>
<dbReference type="CDD" id="cd22160">
    <property type="entry name" value="F-box_AtFBL13-like"/>
    <property type="match status" value="1"/>
</dbReference>
<evidence type="ECO:0000259" key="1">
    <source>
        <dbReference type="Pfam" id="PF00646"/>
    </source>
</evidence>
<evidence type="ECO:0000313" key="4">
    <source>
        <dbReference type="Proteomes" id="UP001497457"/>
    </source>
</evidence>
<accession>A0ABC8VLQ6</accession>
<dbReference type="InterPro" id="IPR055357">
    <property type="entry name" value="LRR_At1g61320_AtMIF1"/>
</dbReference>
<dbReference type="InterPro" id="IPR001810">
    <property type="entry name" value="F-box_dom"/>
</dbReference>
<organism evidence="3 4">
    <name type="scientific">Urochloa decumbens</name>
    <dbReference type="NCBI Taxonomy" id="240449"/>
    <lineage>
        <taxon>Eukaryota</taxon>
        <taxon>Viridiplantae</taxon>
        <taxon>Streptophyta</taxon>
        <taxon>Embryophyta</taxon>
        <taxon>Tracheophyta</taxon>
        <taxon>Spermatophyta</taxon>
        <taxon>Magnoliopsida</taxon>
        <taxon>Liliopsida</taxon>
        <taxon>Poales</taxon>
        <taxon>Poaceae</taxon>
        <taxon>PACMAD clade</taxon>
        <taxon>Panicoideae</taxon>
        <taxon>Panicodae</taxon>
        <taxon>Paniceae</taxon>
        <taxon>Melinidinae</taxon>
        <taxon>Urochloa</taxon>
    </lineage>
</organism>
<feature type="domain" description="F-box" evidence="1">
    <location>
        <begin position="19"/>
        <end position="54"/>
    </location>
</feature>
<gene>
    <name evidence="3" type="ORF">URODEC1_LOCUS4740</name>
</gene>
<evidence type="ECO:0000259" key="2">
    <source>
        <dbReference type="Pfam" id="PF23622"/>
    </source>
</evidence>
<dbReference type="SUPFAM" id="SSF81383">
    <property type="entry name" value="F-box domain"/>
    <property type="match status" value="1"/>
</dbReference>
<proteinExistence type="predicted"/>
<dbReference type="Gene3D" id="3.80.10.10">
    <property type="entry name" value="Ribonuclease Inhibitor"/>
    <property type="match status" value="1"/>
</dbReference>
<dbReference type="AlphaFoldDB" id="A0ABC8VLQ6"/>
<evidence type="ECO:0000313" key="3">
    <source>
        <dbReference type="EMBL" id="CAL4893378.1"/>
    </source>
</evidence>
<reference evidence="4" key="1">
    <citation type="submission" date="2024-06" db="EMBL/GenBank/DDBJ databases">
        <authorList>
            <person name="Ryan C."/>
        </authorList>
    </citation>
    <scope>NUCLEOTIDE SEQUENCE [LARGE SCALE GENOMIC DNA]</scope>
</reference>
<dbReference type="Pfam" id="PF23622">
    <property type="entry name" value="LRR_At1g61320_AtMIF1"/>
    <property type="match status" value="1"/>
</dbReference>
<dbReference type="InterPro" id="IPR053781">
    <property type="entry name" value="F-box_AtFBL13-like"/>
</dbReference>
<sequence>MSNKHRRTTALEASTCDVISSLPDELLHHILSFTTAWEAVQTCVLSMRWLHVWQPLRRLSIEGHKFTSKIGFMEFMDNLLLRRGCIPLDSFRWTTTGSIYLNDDRASLCVSYALCCNVRELEIVEHHHLLNLDHSYFTSAHLRILNLSGVSITDIFIERLFSGCPALEDLVMVDCHVLATKFSSTTLKNLNTTSRSLNVYDYDDDFEDLVIDAPNLISLHLEDLPFLAPCLVNVSSLVTAYISLEEESFSNFDAKYSIVGALSNATKLKLLSPVDNCDDYPSLLNKVLNRDLQRSQTFNNLKNCLLVVHLLGCSPIIQKLTLRLGLIGASVSHQGTDESEAKKINCKHLKKVKIACVRGDTRVPNIVKVILANAESLPEIVIKPYEHWWIM</sequence>
<name>A0ABC8VLQ6_9POAL</name>
<dbReference type="Pfam" id="PF00646">
    <property type="entry name" value="F-box"/>
    <property type="match status" value="1"/>
</dbReference>
<dbReference type="EMBL" id="OZ075120">
    <property type="protein sequence ID" value="CAL4893378.1"/>
    <property type="molecule type" value="Genomic_DNA"/>
</dbReference>